<reference evidence="1 2" key="1">
    <citation type="journal article" date="2021" name="Sci. Rep.">
        <title>The distribution of antibiotic resistance genes in chicken gut microbiota commensals.</title>
        <authorList>
            <person name="Juricova H."/>
            <person name="Matiasovicova J."/>
            <person name="Kubasova T."/>
            <person name="Cejkova D."/>
            <person name="Rychlik I."/>
        </authorList>
    </citation>
    <scope>NUCLEOTIDE SEQUENCE [LARGE SCALE GENOMIC DNA]</scope>
    <source>
        <strain evidence="1 2">An829</strain>
    </source>
</reference>
<name>A0ABS2DSD9_9BURK</name>
<protein>
    <submittedName>
        <fullName evidence="1">Uncharacterized protein</fullName>
    </submittedName>
</protein>
<proteinExistence type="predicted"/>
<sequence length="98" mass="11285">MRFDFKNKDGKPAALPVFRLNEEKRRADTQIHAFSCLKCVKWSAPVLRRFFSRVPCAVALRISGKNKHQAIEADCCKTFGVLKANLLEADYIWKRITT</sequence>
<keyword evidence="2" id="KW-1185">Reference proteome</keyword>
<evidence type="ECO:0000313" key="2">
    <source>
        <dbReference type="Proteomes" id="UP000715095"/>
    </source>
</evidence>
<organism evidence="1 2">
    <name type="scientific">Sutterella massiliensis</name>
    <dbReference type="NCBI Taxonomy" id="1816689"/>
    <lineage>
        <taxon>Bacteria</taxon>
        <taxon>Pseudomonadati</taxon>
        <taxon>Pseudomonadota</taxon>
        <taxon>Betaproteobacteria</taxon>
        <taxon>Burkholderiales</taxon>
        <taxon>Sutterellaceae</taxon>
        <taxon>Sutterella</taxon>
    </lineage>
</organism>
<accession>A0ABS2DSD9</accession>
<dbReference type="RefSeq" id="WP_205102818.1">
    <property type="nucleotide sequence ID" value="NZ_JACJJC010000010.1"/>
</dbReference>
<dbReference type="Proteomes" id="UP000715095">
    <property type="component" value="Unassembled WGS sequence"/>
</dbReference>
<evidence type="ECO:0000313" key="1">
    <source>
        <dbReference type="EMBL" id="MBM6704264.1"/>
    </source>
</evidence>
<comment type="caution">
    <text evidence="1">The sequence shown here is derived from an EMBL/GenBank/DDBJ whole genome shotgun (WGS) entry which is preliminary data.</text>
</comment>
<dbReference type="EMBL" id="JACJJC010000010">
    <property type="protein sequence ID" value="MBM6704264.1"/>
    <property type="molecule type" value="Genomic_DNA"/>
</dbReference>
<gene>
    <name evidence="1" type="ORF">H6A60_07185</name>
</gene>